<comment type="caution">
    <text evidence="2">The sequence shown here is derived from an EMBL/GenBank/DDBJ whole genome shotgun (WGS) entry which is preliminary data.</text>
</comment>
<accession>A0ABQ1UZ63</accession>
<feature type="compositionally biased region" description="Basic and acidic residues" evidence="1">
    <location>
        <begin position="7"/>
        <end position="23"/>
    </location>
</feature>
<dbReference type="EMBL" id="BMHT01000019">
    <property type="protein sequence ID" value="GGF28850.1"/>
    <property type="molecule type" value="Genomic_DNA"/>
</dbReference>
<reference evidence="3" key="1">
    <citation type="journal article" date="2019" name="Int. J. Syst. Evol. Microbiol.">
        <title>The Global Catalogue of Microorganisms (GCM) 10K type strain sequencing project: providing services to taxonomists for standard genome sequencing and annotation.</title>
        <authorList>
            <consortium name="The Broad Institute Genomics Platform"/>
            <consortium name="The Broad Institute Genome Sequencing Center for Infectious Disease"/>
            <person name="Wu L."/>
            <person name="Ma J."/>
        </authorList>
    </citation>
    <scope>NUCLEOTIDE SEQUENCE [LARGE SCALE GENOMIC DNA]</scope>
    <source>
        <strain evidence="3">CGMCC 1.15197</strain>
    </source>
</reference>
<feature type="region of interest" description="Disordered" evidence="1">
    <location>
        <begin position="1"/>
        <end position="23"/>
    </location>
</feature>
<name>A0ABQ1UZ63_9BACT</name>
<dbReference type="RefSeq" id="WP_188816430.1">
    <property type="nucleotide sequence ID" value="NZ_BMHT01000019.1"/>
</dbReference>
<dbReference type="Proteomes" id="UP000632273">
    <property type="component" value="Unassembled WGS sequence"/>
</dbReference>
<gene>
    <name evidence="2" type="ORF">GCM10011383_45710</name>
</gene>
<keyword evidence="3" id="KW-1185">Reference proteome</keyword>
<evidence type="ECO:0000256" key="1">
    <source>
        <dbReference type="SAM" id="MobiDB-lite"/>
    </source>
</evidence>
<organism evidence="2 3">
    <name type="scientific">Hymenobacter cavernae</name>
    <dbReference type="NCBI Taxonomy" id="2044852"/>
    <lineage>
        <taxon>Bacteria</taxon>
        <taxon>Pseudomonadati</taxon>
        <taxon>Bacteroidota</taxon>
        <taxon>Cytophagia</taxon>
        <taxon>Cytophagales</taxon>
        <taxon>Hymenobacteraceae</taxon>
        <taxon>Hymenobacter</taxon>
    </lineage>
</organism>
<sequence length="126" mass="13976">MPNEALGTREQDELTENTDHSEENAERITGVKNFTINKISTKDLINQVLLVFRPIPGHHGEAVYAQNYSDQDITFSYTRTVHSARPTSHRHTKTVSAGTELGLGNTCAYDVTYTSLCGSRISYTLG</sequence>
<proteinExistence type="predicted"/>
<evidence type="ECO:0000313" key="2">
    <source>
        <dbReference type="EMBL" id="GGF28850.1"/>
    </source>
</evidence>
<protein>
    <submittedName>
        <fullName evidence="2">Uncharacterized protein</fullName>
    </submittedName>
</protein>
<evidence type="ECO:0000313" key="3">
    <source>
        <dbReference type="Proteomes" id="UP000632273"/>
    </source>
</evidence>